<dbReference type="PROSITE" id="PS50231">
    <property type="entry name" value="RICIN_B_LECTIN"/>
    <property type="match status" value="1"/>
</dbReference>
<dbReference type="SUPFAM" id="SSF50370">
    <property type="entry name" value="Ricin B-like lectins"/>
    <property type="match status" value="1"/>
</dbReference>
<feature type="domain" description="Ricin B lectin" evidence="3">
    <location>
        <begin position="107"/>
        <end position="241"/>
    </location>
</feature>
<keyword evidence="2" id="KW-1133">Transmembrane helix</keyword>
<protein>
    <submittedName>
        <fullName evidence="5">Ricin-type beta-trefoil lectin protein</fullName>
    </submittedName>
</protein>
<evidence type="ECO:0000256" key="2">
    <source>
        <dbReference type="SAM" id="Phobius"/>
    </source>
</evidence>
<dbReference type="Proteomes" id="UP000315983">
    <property type="component" value="Unassembled WGS sequence"/>
</dbReference>
<reference evidence="5 6" key="1">
    <citation type="submission" date="2019-06" db="EMBL/GenBank/DDBJ databases">
        <title>Sequencing the genomes of 1000 actinobacteria strains.</title>
        <authorList>
            <person name="Klenk H.-P."/>
        </authorList>
    </citation>
    <scope>NUCLEOTIDE SEQUENCE [LARGE SCALE GENOMIC DNA]</scope>
    <source>
        <strain evidence="5 6">DSM 44819</strain>
    </source>
</reference>
<organism evidence="5 6">
    <name type="scientific">Salinispora arenicola</name>
    <dbReference type="NCBI Taxonomy" id="168697"/>
    <lineage>
        <taxon>Bacteria</taxon>
        <taxon>Bacillati</taxon>
        <taxon>Actinomycetota</taxon>
        <taxon>Actinomycetes</taxon>
        <taxon>Micromonosporales</taxon>
        <taxon>Micromonosporaceae</taxon>
        <taxon>Salinispora</taxon>
    </lineage>
</organism>
<accession>A0A542XHF0</accession>
<name>A0A542XHF0_SALAC</name>
<evidence type="ECO:0000313" key="4">
    <source>
        <dbReference type="EMBL" id="GIM86323.1"/>
    </source>
</evidence>
<dbReference type="CDD" id="cd00161">
    <property type="entry name" value="beta-trefoil_Ricin-like"/>
    <property type="match status" value="1"/>
</dbReference>
<dbReference type="AlphaFoldDB" id="A0A542XHF0"/>
<reference evidence="4 7" key="2">
    <citation type="submission" date="2021-03" db="EMBL/GenBank/DDBJ databases">
        <title>Whole genome shotgun sequence of Salinispora arenicola NBRC 105043.</title>
        <authorList>
            <person name="Komaki H."/>
            <person name="Tamura T."/>
        </authorList>
    </citation>
    <scope>NUCLEOTIDE SEQUENCE [LARGE SCALE GENOMIC DNA]</scope>
    <source>
        <strain evidence="4 7">NBRC 105043</strain>
    </source>
</reference>
<keyword evidence="2" id="KW-0812">Transmembrane</keyword>
<keyword evidence="2" id="KW-0472">Membrane</keyword>
<dbReference type="Proteomes" id="UP000677457">
    <property type="component" value="Unassembled WGS sequence"/>
</dbReference>
<dbReference type="GeneID" id="93769644"/>
<evidence type="ECO:0000259" key="3">
    <source>
        <dbReference type="SMART" id="SM00458"/>
    </source>
</evidence>
<keyword evidence="7" id="KW-1185">Reference proteome</keyword>
<feature type="region of interest" description="Disordered" evidence="1">
    <location>
        <begin position="55"/>
        <end position="110"/>
    </location>
</feature>
<gene>
    <name evidence="5" type="ORF">FB564_0280</name>
    <name evidence="4" type="ORF">Sar04_30590</name>
</gene>
<feature type="compositionally biased region" description="Low complexity" evidence="1">
    <location>
        <begin position="61"/>
        <end position="89"/>
    </location>
</feature>
<evidence type="ECO:0000256" key="1">
    <source>
        <dbReference type="SAM" id="MobiDB-lite"/>
    </source>
</evidence>
<proteinExistence type="predicted"/>
<dbReference type="GO" id="GO:0030246">
    <property type="term" value="F:carbohydrate binding"/>
    <property type="evidence" value="ECO:0007669"/>
    <property type="project" value="UniProtKB-KW"/>
</dbReference>
<feature type="transmembrane region" description="Helical" evidence="2">
    <location>
        <begin position="29"/>
        <end position="49"/>
    </location>
</feature>
<keyword evidence="5" id="KW-0430">Lectin</keyword>
<dbReference type="EMBL" id="BOQM01000023">
    <property type="protein sequence ID" value="GIM86323.1"/>
    <property type="molecule type" value="Genomic_DNA"/>
</dbReference>
<dbReference type="Gene3D" id="2.80.10.50">
    <property type="match status" value="1"/>
</dbReference>
<dbReference type="RefSeq" id="WP_018798143.1">
    <property type="nucleotide sequence ID" value="NZ_BOQM01000023.1"/>
</dbReference>
<dbReference type="EMBL" id="VFOL01000001">
    <property type="protein sequence ID" value="TQL35249.1"/>
    <property type="molecule type" value="Genomic_DNA"/>
</dbReference>
<dbReference type="Pfam" id="PF14200">
    <property type="entry name" value="RicinB_lectin_2"/>
    <property type="match status" value="1"/>
</dbReference>
<comment type="caution">
    <text evidence="5">The sequence shown here is derived from an EMBL/GenBank/DDBJ whole genome shotgun (WGS) entry which is preliminary data.</text>
</comment>
<evidence type="ECO:0000313" key="5">
    <source>
        <dbReference type="EMBL" id="TQL35249.1"/>
    </source>
</evidence>
<dbReference type="SMART" id="SM00458">
    <property type="entry name" value="RICIN"/>
    <property type="match status" value="1"/>
</dbReference>
<sequence length="241" mass="24570">MPTSAERPDPAGTVYRHDVARSRLPRDPLMWAAVLIGAAGLLVGAFFVLSPGGGGPGGSGSTAVPAAATQPTAAPTPSAEQPAAPTIPATTPPTTAPTTVPPPQPTGPTVFRQVASGRCLGIDGDGEKAAAKLVDCTDDPRQRWLADSIGPGLVTLVNQASNMCLDVEGHSADDGAKLQQYPCHGEANQQWRLVPTAGGSVLLAALNSGRCAHPDAGKHDAGTDIRQITCVDAPDQQWLLG</sequence>
<evidence type="ECO:0000313" key="7">
    <source>
        <dbReference type="Proteomes" id="UP000677457"/>
    </source>
</evidence>
<dbReference type="InterPro" id="IPR000772">
    <property type="entry name" value="Ricin_B_lectin"/>
</dbReference>
<evidence type="ECO:0000313" key="6">
    <source>
        <dbReference type="Proteomes" id="UP000315983"/>
    </source>
</evidence>
<feature type="compositionally biased region" description="Pro residues" evidence="1">
    <location>
        <begin position="90"/>
        <end position="106"/>
    </location>
</feature>
<dbReference type="InterPro" id="IPR035992">
    <property type="entry name" value="Ricin_B-like_lectins"/>
</dbReference>